<protein>
    <submittedName>
        <fullName evidence="2">Phosphotransferase enzyme family protein</fullName>
    </submittedName>
</protein>
<dbReference type="InterPro" id="IPR011009">
    <property type="entry name" value="Kinase-like_dom_sf"/>
</dbReference>
<name>A0A1M6SMG7_9BACL</name>
<dbReference type="RefSeq" id="WP_072874297.1">
    <property type="nucleotide sequence ID" value="NZ_FRAF01000014.1"/>
</dbReference>
<keyword evidence="3" id="KW-1185">Reference proteome</keyword>
<keyword evidence="2" id="KW-0808">Transferase</keyword>
<dbReference type="Proteomes" id="UP000184016">
    <property type="component" value="Unassembled WGS sequence"/>
</dbReference>
<accession>A0A1M6SMG7</accession>
<dbReference type="SUPFAM" id="SSF56112">
    <property type="entry name" value="Protein kinase-like (PK-like)"/>
    <property type="match status" value="1"/>
</dbReference>
<dbReference type="EMBL" id="FRAF01000014">
    <property type="protein sequence ID" value="SHK45895.1"/>
    <property type="molecule type" value="Genomic_DNA"/>
</dbReference>
<dbReference type="AlphaFoldDB" id="A0A1M6SMG7"/>
<dbReference type="STRING" id="1830138.SAMN05443507_11429"/>
<evidence type="ECO:0000259" key="1">
    <source>
        <dbReference type="Pfam" id="PF01636"/>
    </source>
</evidence>
<feature type="domain" description="Aminoglycoside phosphotransferase" evidence="1">
    <location>
        <begin position="88"/>
        <end position="238"/>
    </location>
</feature>
<evidence type="ECO:0000313" key="3">
    <source>
        <dbReference type="Proteomes" id="UP000184016"/>
    </source>
</evidence>
<sequence>MKKQLLWFTKQLEAENRILLQATPISMATTANVYHLTLKSDREILEAFVKCPPETENEWMVCKYIYPFIPEFTPQLLGIYEEGKHRAILLLDESVPEKSSNKHTTDLNLYHNTNDEWITDALPLVLRMHLECSSYTEHWLQAGWTSILQPYKLEPWRTRGLTALEEAYQTGQSPIEIEWLNQPRLWSYINETYQGRTTWTHGDLHRGNWVHSRRGWLLIDWAYAYVSTPYRDMAMLLSEAANLHAACSLWSNYVTNMKEAGWKLEEKFFLLSLVDHVVMMIGFLHLTENDPAKNEKMQHYMSLLMELEKAAAE</sequence>
<dbReference type="Gene3D" id="3.90.1200.10">
    <property type="match status" value="1"/>
</dbReference>
<reference evidence="3" key="1">
    <citation type="submission" date="2016-11" db="EMBL/GenBank/DDBJ databases">
        <authorList>
            <person name="Varghese N."/>
            <person name="Submissions S."/>
        </authorList>
    </citation>
    <scope>NUCLEOTIDE SEQUENCE [LARGE SCALE GENOMIC DNA]</scope>
    <source>
        <strain evidence="3">USBA-503</strain>
    </source>
</reference>
<dbReference type="InterPro" id="IPR002575">
    <property type="entry name" value="Aminoglycoside_PTrfase"/>
</dbReference>
<organism evidence="2 3">
    <name type="scientific">Alicyclobacillus tolerans</name>
    <dbReference type="NCBI Taxonomy" id="90970"/>
    <lineage>
        <taxon>Bacteria</taxon>
        <taxon>Bacillati</taxon>
        <taxon>Bacillota</taxon>
        <taxon>Bacilli</taxon>
        <taxon>Bacillales</taxon>
        <taxon>Alicyclobacillaceae</taxon>
        <taxon>Alicyclobacillus</taxon>
    </lineage>
</organism>
<gene>
    <name evidence="2" type="ORF">SAMN05443507_11429</name>
</gene>
<dbReference type="GO" id="GO:0016740">
    <property type="term" value="F:transferase activity"/>
    <property type="evidence" value="ECO:0007669"/>
    <property type="project" value="UniProtKB-KW"/>
</dbReference>
<evidence type="ECO:0000313" key="2">
    <source>
        <dbReference type="EMBL" id="SHK45895.1"/>
    </source>
</evidence>
<dbReference type="Pfam" id="PF01636">
    <property type="entry name" value="APH"/>
    <property type="match status" value="1"/>
</dbReference>
<proteinExistence type="predicted"/>